<dbReference type="AlphaFoldDB" id="A0A699U173"/>
<organism evidence="1">
    <name type="scientific">Tanacetum cinerariifolium</name>
    <name type="common">Dalmatian daisy</name>
    <name type="synonym">Chrysanthemum cinerariifolium</name>
    <dbReference type="NCBI Taxonomy" id="118510"/>
    <lineage>
        <taxon>Eukaryota</taxon>
        <taxon>Viridiplantae</taxon>
        <taxon>Streptophyta</taxon>
        <taxon>Embryophyta</taxon>
        <taxon>Tracheophyta</taxon>
        <taxon>Spermatophyta</taxon>
        <taxon>Magnoliopsida</taxon>
        <taxon>eudicotyledons</taxon>
        <taxon>Gunneridae</taxon>
        <taxon>Pentapetalae</taxon>
        <taxon>asterids</taxon>
        <taxon>campanulids</taxon>
        <taxon>Asterales</taxon>
        <taxon>Asteraceae</taxon>
        <taxon>Asteroideae</taxon>
        <taxon>Anthemideae</taxon>
        <taxon>Anthemidinae</taxon>
        <taxon>Tanacetum</taxon>
    </lineage>
</organism>
<accession>A0A699U173</accession>
<comment type="caution">
    <text evidence="1">The sequence shown here is derived from an EMBL/GenBank/DDBJ whole genome shotgun (WGS) entry which is preliminary data.</text>
</comment>
<protein>
    <submittedName>
        <fullName evidence="1">Ribonuclease H-like domain-containing protein</fullName>
    </submittedName>
</protein>
<gene>
    <name evidence="1" type="ORF">Tci_885613</name>
</gene>
<name>A0A699U173_TANCI</name>
<dbReference type="EMBL" id="BKCJ011273919">
    <property type="protein sequence ID" value="GFD13644.1"/>
    <property type="molecule type" value="Genomic_DNA"/>
</dbReference>
<evidence type="ECO:0000313" key="1">
    <source>
        <dbReference type="EMBL" id="GFD13644.1"/>
    </source>
</evidence>
<reference evidence="1" key="1">
    <citation type="journal article" date="2019" name="Sci. Rep.">
        <title>Draft genome of Tanacetum cinerariifolium, the natural source of mosquito coil.</title>
        <authorList>
            <person name="Yamashiro T."/>
            <person name="Shiraishi A."/>
            <person name="Satake H."/>
            <person name="Nakayama K."/>
        </authorList>
    </citation>
    <scope>NUCLEOTIDE SEQUENCE</scope>
</reference>
<sequence length="113" mass="13161">MILEPVDANRDITVTETFHSQTDDELSNKELKQIEADDQAIQTIILGLPKDIYAAVDSCETAQEIWLRPEWSRHVTTVHQTKDLHTVDYTQLYDFLKYNQKEVDELKAERLAK</sequence>
<feature type="non-terminal residue" evidence="1">
    <location>
        <position position="113"/>
    </location>
</feature>
<proteinExistence type="predicted"/>